<feature type="region of interest" description="Disordered" evidence="4">
    <location>
        <begin position="175"/>
        <end position="221"/>
    </location>
</feature>
<dbReference type="InterPro" id="IPR037165">
    <property type="entry name" value="AldOxase/xan_DH_Mopterin-bd_sf"/>
</dbReference>
<dbReference type="InterPro" id="IPR016208">
    <property type="entry name" value="Ald_Oxase/xanthine_DH-like"/>
</dbReference>
<gene>
    <name evidence="6" type="ORF">JM946_24535</name>
</gene>
<accession>A0ABS1X3W3</accession>
<dbReference type="EMBL" id="JAEVLS010000006">
    <property type="protein sequence ID" value="MBM0107914.1"/>
    <property type="molecule type" value="Genomic_DNA"/>
</dbReference>
<dbReference type="Gene3D" id="3.30.365.10">
    <property type="entry name" value="Aldehyde oxidase/xanthine dehydrogenase, molybdopterin binding domain"/>
    <property type="match status" value="4"/>
</dbReference>
<dbReference type="InterPro" id="IPR000674">
    <property type="entry name" value="Ald_Oxase/Xan_DH_a/b"/>
</dbReference>
<dbReference type="InterPro" id="IPR046867">
    <property type="entry name" value="AldOxase/xan_DH_MoCoBD2"/>
</dbReference>
<dbReference type="Pfam" id="PF20256">
    <property type="entry name" value="MoCoBD_2"/>
    <property type="match status" value="1"/>
</dbReference>
<dbReference type="InterPro" id="IPR008274">
    <property type="entry name" value="AldOxase/xan_DH_MoCoBD1"/>
</dbReference>
<evidence type="ECO:0000313" key="7">
    <source>
        <dbReference type="Proteomes" id="UP000661077"/>
    </source>
</evidence>
<reference evidence="6 7" key="1">
    <citation type="journal article" date="2021" name="Int. J. Syst. Evol. Microbiol.">
        <title>Steroidobacter gossypii sp. nov., isolated from soil of cotton cropping field.</title>
        <authorList>
            <person name="Huang R."/>
            <person name="Yang S."/>
            <person name="Zhen C."/>
            <person name="Liu W."/>
        </authorList>
    </citation>
    <scope>NUCLEOTIDE SEQUENCE [LARGE SCALE GENOMIC DNA]</scope>
    <source>
        <strain evidence="6 7">S1-65</strain>
    </source>
</reference>
<evidence type="ECO:0000256" key="1">
    <source>
        <dbReference type="ARBA" id="ARBA00006849"/>
    </source>
</evidence>
<dbReference type="PANTHER" id="PTHR11908">
    <property type="entry name" value="XANTHINE DEHYDROGENASE"/>
    <property type="match status" value="1"/>
</dbReference>
<dbReference type="Pfam" id="PF02738">
    <property type="entry name" value="MoCoBD_1"/>
    <property type="match status" value="1"/>
</dbReference>
<comment type="caution">
    <text evidence="6">The sequence shown here is derived from an EMBL/GenBank/DDBJ whole genome shotgun (WGS) entry which is preliminary data.</text>
</comment>
<dbReference type="Proteomes" id="UP000661077">
    <property type="component" value="Unassembled WGS sequence"/>
</dbReference>
<dbReference type="Gene3D" id="3.90.1170.50">
    <property type="entry name" value="Aldehyde oxidase/xanthine dehydrogenase, a/b hammerhead"/>
    <property type="match status" value="1"/>
</dbReference>
<organism evidence="6 7">
    <name type="scientific">Steroidobacter gossypii</name>
    <dbReference type="NCBI Taxonomy" id="2805490"/>
    <lineage>
        <taxon>Bacteria</taxon>
        <taxon>Pseudomonadati</taxon>
        <taxon>Pseudomonadota</taxon>
        <taxon>Gammaproteobacteria</taxon>
        <taxon>Steroidobacterales</taxon>
        <taxon>Steroidobacteraceae</taxon>
        <taxon>Steroidobacter</taxon>
    </lineage>
</organism>
<protein>
    <submittedName>
        <fullName evidence="6">Xanthine dehydrogenase family protein molybdopterin-binding subunit</fullName>
    </submittedName>
</protein>
<proteinExistence type="inferred from homology"/>
<dbReference type="PANTHER" id="PTHR11908:SF132">
    <property type="entry name" value="ALDEHYDE OXIDASE 1-RELATED"/>
    <property type="match status" value="1"/>
</dbReference>
<feature type="domain" description="Aldehyde oxidase/xanthine dehydrogenase a/b hammerhead" evidence="5">
    <location>
        <begin position="59"/>
        <end position="164"/>
    </location>
</feature>
<evidence type="ECO:0000256" key="4">
    <source>
        <dbReference type="SAM" id="MobiDB-lite"/>
    </source>
</evidence>
<dbReference type="InterPro" id="IPR036856">
    <property type="entry name" value="Ald_Oxase/Xan_DH_a/b_sf"/>
</dbReference>
<evidence type="ECO:0000313" key="6">
    <source>
        <dbReference type="EMBL" id="MBM0107914.1"/>
    </source>
</evidence>
<evidence type="ECO:0000259" key="5">
    <source>
        <dbReference type="SMART" id="SM01008"/>
    </source>
</evidence>
<dbReference type="SUPFAM" id="SSF54665">
    <property type="entry name" value="CO dehydrogenase molybdoprotein N-domain-like"/>
    <property type="match status" value="1"/>
</dbReference>
<keyword evidence="3" id="KW-0560">Oxidoreductase</keyword>
<dbReference type="SUPFAM" id="SSF56003">
    <property type="entry name" value="Molybdenum cofactor-binding domain"/>
    <property type="match status" value="1"/>
</dbReference>
<comment type="similarity">
    <text evidence="1">Belongs to the xanthine dehydrogenase family.</text>
</comment>
<sequence length="792" mass="84928">MSSAESFEQRSLHAGIVGETLQPVSRKVPATEPPEWPTNAELQVVGKNAPRMDALEKVTGRARYTFDVQLPGMLYTRVINSTVPHARIKSIDTSRAEQYPGVRAVHVLERLLMAAELRDSSAEADERYPLVRFNGQPIAAVAATSARAAEAAARLVRIEYEPLPHVTELEDAMQPDAPAVFPGPTEQSASAGGGGAPRGLPQKGNLRGPSKGGSRGEIERGFREADVIVEGEYRTQVQTHTPLETHGIVADWRDDELTLYSSTQHVFSVREEAAEVFKLPEEKIRVVSDYTGGGFGAKYGIGNYGTLAIHLSRKARAPVRMVLDRREEHVSVGNRPSSLQRLKIGARSDGTLTAIQLRSFGTGGVAAGAGVGSCQHSMYPCPNVSIEHYDVFTNAGPCAAFRGPGQAQGIFAFEQAIDALAARLQMDPVALRNKIDTRDADDVRARAAERRIGAEKFGWSKRRAPGSDPGPIKHGLGMAQSMWPYIVNSYTTCELRISGSGSVDAFCGTQDIGTGTRTVFAQVVAEELGLQPEEITVHVGDTRFPPGPPSGGSRVTSSLTPAARNAAYAAARDIANRVAPLLDVKAEELVFRGGRIEKRDDPATSLAFAEALQRAGIETLVHRADRRDDYAGYARKSGELNISPHAIGGVQFAEVSVDTETGVVKVERVLAVHDCGRPINPKLVESQILGGVIQGVSYALYEDRRLDAATGVQLNANIDQYKMVGARETPAIEVHLIELLGGQSSTDARGVAEPANVATAAAVANAFFNATGKRIYTLPMTPANVLAALRSE</sequence>
<dbReference type="SMART" id="SM01008">
    <property type="entry name" value="Ald_Xan_dh_C"/>
    <property type="match status" value="1"/>
</dbReference>
<evidence type="ECO:0000256" key="2">
    <source>
        <dbReference type="ARBA" id="ARBA00022505"/>
    </source>
</evidence>
<dbReference type="Pfam" id="PF01315">
    <property type="entry name" value="Ald_Xan_dh_C"/>
    <property type="match status" value="1"/>
</dbReference>
<evidence type="ECO:0000256" key="3">
    <source>
        <dbReference type="ARBA" id="ARBA00023002"/>
    </source>
</evidence>
<dbReference type="RefSeq" id="WP_203170026.1">
    <property type="nucleotide sequence ID" value="NZ_JAEVLS010000006.1"/>
</dbReference>
<keyword evidence="7" id="KW-1185">Reference proteome</keyword>
<name>A0ABS1X3W3_9GAMM</name>
<keyword evidence="2" id="KW-0500">Molybdenum</keyword>